<keyword evidence="2" id="KW-1185">Reference proteome</keyword>
<dbReference type="AlphaFoldDB" id="A0AAD8EHS7"/>
<protein>
    <submittedName>
        <fullName evidence="1">Uncharacterized protein</fullName>
    </submittedName>
</protein>
<gene>
    <name evidence="1" type="ORF">L9F63_016307</name>
</gene>
<proteinExistence type="predicted"/>
<reference evidence="1" key="2">
    <citation type="submission" date="2023-05" db="EMBL/GenBank/DDBJ databases">
        <authorList>
            <person name="Fouks B."/>
        </authorList>
    </citation>
    <scope>NUCLEOTIDE SEQUENCE</scope>
    <source>
        <strain evidence="1">Stay&amp;Tobe</strain>
        <tissue evidence="1">Testes</tissue>
    </source>
</reference>
<organism evidence="1 2">
    <name type="scientific">Diploptera punctata</name>
    <name type="common">Pacific beetle cockroach</name>
    <dbReference type="NCBI Taxonomy" id="6984"/>
    <lineage>
        <taxon>Eukaryota</taxon>
        <taxon>Metazoa</taxon>
        <taxon>Ecdysozoa</taxon>
        <taxon>Arthropoda</taxon>
        <taxon>Hexapoda</taxon>
        <taxon>Insecta</taxon>
        <taxon>Pterygota</taxon>
        <taxon>Neoptera</taxon>
        <taxon>Polyneoptera</taxon>
        <taxon>Dictyoptera</taxon>
        <taxon>Blattodea</taxon>
        <taxon>Blaberoidea</taxon>
        <taxon>Blaberidae</taxon>
        <taxon>Diplopterinae</taxon>
        <taxon>Diploptera</taxon>
    </lineage>
</organism>
<comment type="caution">
    <text evidence="1">The sequence shown here is derived from an EMBL/GenBank/DDBJ whole genome shotgun (WGS) entry which is preliminary data.</text>
</comment>
<evidence type="ECO:0000313" key="2">
    <source>
        <dbReference type="Proteomes" id="UP001233999"/>
    </source>
</evidence>
<accession>A0AAD8EHS7</accession>
<dbReference type="EMBL" id="JASPKZ010004199">
    <property type="protein sequence ID" value="KAJ9590636.1"/>
    <property type="molecule type" value="Genomic_DNA"/>
</dbReference>
<name>A0AAD8EHS7_DIPPU</name>
<feature type="non-terminal residue" evidence="1">
    <location>
        <position position="1"/>
    </location>
</feature>
<sequence length="162" mass="17960">FPGLVMMYKFLLSNKEILLSMMDQLTDSYNKMWDLLQGIPVINLTSQINNSMFSPSLGGFSSVRISNLIYIENLSIPSIAQIATGEGVQFIPIVSDVTNNRCVYLGLTAYLKKQAASWRTPMVLQPVLPGGPEANAPVLHTILKSPDKPERSDFVLDISLRE</sequence>
<reference evidence="1" key="1">
    <citation type="journal article" date="2023" name="IScience">
        <title>Live-bearing cockroach genome reveals convergent evolutionary mechanisms linked to viviparity in insects and beyond.</title>
        <authorList>
            <person name="Fouks B."/>
            <person name="Harrison M.C."/>
            <person name="Mikhailova A.A."/>
            <person name="Marchal E."/>
            <person name="English S."/>
            <person name="Carruthers M."/>
            <person name="Jennings E.C."/>
            <person name="Chiamaka E.L."/>
            <person name="Frigard R.A."/>
            <person name="Pippel M."/>
            <person name="Attardo G.M."/>
            <person name="Benoit J.B."/>
            <person name="Bornberg-Bauer E."/>
            <person name="Tobe S.S."/>
        </authorList>
    </citation>
    <scope>NUCLEOTIDE SEQUENCE</scope>
    <source>
        <strain evidence="1">Stay&amp;Tobe</strain>
    </source>
</reference>
<evidence type="ECO:0000313" key="1">
    <source>
        <dbReference type="EMBL" id="KAJ9590636.1"/>
    </source>
</evidence>
<feature type="non-terminal residue" evidence="1">
    <location>
        <position position="162"/>
    </location>
</feature>
<dbReference type="Proteomes" id="UP001233999">
    <property type="component" value="Unassembled WGS sequence"/>
</dbReference>